<evidence type="ECO:0000313" key="2">
    <source>
        <dbReference type="EMBL" id="KAF3580406.1"/>
    </source>
</evidence>
<keyword evidence="3" id="KW-1185">Reference proteome</keyword>
<evidence type="ECO:0000256" key="1">
    <source>
        <dbReference type="SAM" id="MobiDB-lite"/>
    </source>
</evidence>
<organism evidence="2 3">
    <name type="scientific">Brassica cretica</name>
    <name type="common">Mustard</name>
    <dbReference type="NCBI Taxonomy" id="69181"/>
    <lineage>
        <taxon>Eukaryota</taxon>
        <taxon>Viridiplantae</taxon>
        <taxon>Streptophyta</taxon>
        <taxon>Embryophyta</taxon>
        <taxon>Tracheophyta</taxon>
        <taxon>Spermatophyta</taxon>
        <taxon>Magnoliopsida</taxon>
        <taxon>eudicotyledons</taxon>
        <taxon>Gunneridae</taxon>
        <taxon>Pentapetalae</taxon>
        <taxon>rosids</taxon>
        <taxon>malvids</taxon>
        <taxon>Brassicales</taxon>
        <taxon>Brassicaceae</taxon>
        <taxon>Brassiceae</taxon>
        <taxon>Brassica</taxon>
    </lineage>
</organism>
<sequence>MQETKEKKEVVHERTREKRKRETLTARVFKSLWNSAGLRSIPTTILPHICAQLRWYYILVIGVYASVVAFGNDYGAGDHLRSDSDSDSDSGSEAGSGHPIKLPCNVDTQQRFQVWGSLLIPGDRVAPWRIRGP</sequence>
<accession>A0ABQ7DTJ3</accession>
<gene>
    <name evidence="2" type="ORF">DY000_02031088</name>
</gene>
<dbReference type="EMBL" id="QGKV02000649">
    <property type="protein sequence ID" value="KAF3580406.1"/>
    <property type="molecule type" value="Genomic_DNA"/>
</dbReference>
<evidence type="ECO:0000313" key="3">
    <source>
        <dbReference type="Proteomes" id="UP000266723"/>
    </source>
</evidence>
<name>A0ABQ7DTJ3_BRACR</name>
<proteinExistence type="predicted"/>
<protein>
    <submittedName>
        <fullName evidence="2">Uncharacterized protein</fullName>
    </submittedName>
</protein>
<feature type="region of interest" description="Disordered" evidence="1">
    <location>
        <begin position="79"/>
        <end position="104"/>
    </location>
</feature>
<comment type="caution">
    <text evidence="2">The sequence shown here is derived from an EMBL/GenBank/DDBJ whole genome shotgun (WGS) entry which is preliminary data.</text>
</comment>
<dbReference type="Proteomes" id="UP000266723">
    <property type="component" value="Unassembled WGS sequence"/>
</dbReference>
<reference evidence="2 3" key="1">
    <citation type="journal article" date="2020" name="BMC Genomics">
        <title>Intraspecific diversification of the crop wild relative Brassica cretica Lam. using demographic model selection.</title>
        <authorList>
            <person name="Kioukis A."/>
            <person name="Michalopoulou V.A."/>
            <person name="Briers L."/>
            <person name="Pirintsos S."/>
            <person name="Studholme D.J."/>
            <person name="Pavlidis P."/>
            <person name="Sarris P.F."/>
        </authorList>
    </citation>
    <scope>NUCLEOTIDE SEQUENCE [LARGE SCALE GENOMIC DNA]</scope>
    <source>
        <strain evidence="3">cv. PFS-1207/04</strain>
    </source>
</reference>